<sequence>MSQDTMFSRCRERVKAIGLAALTGRNSHTKQIHALLQRLLIAALSSEMKAQIDTVQQIFARRRLFPPIFDHDIHLCLIQCQDIDDILKNAKSSLLHAGVVATVLAGLAIGGLTVAAVALEEWKHLAPE</sequence>
<dbReference type="Proteomes" id="UP000779574">
    <property type="component" value="Unassembled WGS sequence"/>
</dbReference>
<protein>
    <submittedName>
        <fullName evidence="2">Uncharacterized protein</fullName>
    </submittedName>
</protein>
<keyword evidence="1" id="KW-0812">Transmembrane</keyword>
<reference evidence="2" key="1">
    <citation type="journal article" date="2021" name="J Fungi (Basel)">
        <title>Virulence traits and population genomics of the black yeast Aureobasidium melanogenum.</title>
        <authorList>
            <person name="Cernosa A."/>
            <person name="Sun X."/>
            <person name="Gostincar C."/>
            <person name="Fang C."/>
            <person name="Gunde-Cimerman N."/>
            <person name="Song Z."/>
        </authorList>
    </citation>
    <scope>NUCLEOTIDE SEQUENCE</scope>
    <source>
        <strain evidence="2">EXF-9911</strain>
    </source>
</reference>
<reference evidence="2" key="2">
    <citation type="submission" date="2021-08" db="EMBL/GenBank/DDBJ databases">
        <authorList>
            <person name="Gostincar C."/>
            <person name="Sun X."/>
            <person name="Song Z."/>
            <person name="Gunde-Cimerman N."/>
        </authorList>
    </citation>
    <scope>NUCLEOTIDE SEQUENCE</scope>
    <source>
        <strain evidence="2">EXF-9911</strain>
    </source>
</reference>
<keyword evidence="1" id="KW-0472">Membrane</keyword>
<feature type="non-terminal residue" evidence="2">
    <location>
        <position position="128"/>
    </location>
</feature>
<gene>
    <name evidence="2" type="ORF">KCU76_g35</name>
</gene>
<accession>A0A9P8EZL2</accession>
<proteinExistence type="predicted"/>
<organism evidence="2 3">
    <name type="scientific">Aureobasidium melanogenum</name>
    <name type="common">Aureobasidium pullulans var. melanogenum</name>
    <dbReference type="NCBI Taxonomy" id="46634"/>
    <lineage>
        <taxon>Eukaryota</taxon>
        <taxon>Fungi</taxon>
        <taxon>Dikarya</taxon>
        <taxon>Ascomycota</taxon>
        <taxon>Pezizomycotina</taxon>
        <taxon>Dothideomycetes</taxon>
        <taxon>Dothideomycetidae</taxon>
        <taxon>Dothideales</taxon>
        <taxon>Saccotheciaceae</taxon>
        <taxon>Aureobasidium</taxon>
    </lineage>
</organism>
<comment type="caution">
    <text evidence="2">The sequence shown here is derived from an EMBL/GenBank/DDBJ whole genome shotgun (WGS) entry which is preliminary data.</text>
</comment>
<evidence type="ECO:0000256" key="1">
    <source>
        <dbReference type="SAM" id="Phobius"/>
    </source>
</evidence>
<feature type="transmembrane region" description="Helical" evidence="1">
    <location>
        <begin position="94"/>
        <end position="119"/>
    </location>
</feature>
<dbReference type="EMBL" id="JAHFXF010000001">
    <property type="protein sequence ID" value="KAG9701360.1"/>
    <property type="molecule type" value="Genomic_DNA"/>
</dbReference>
<name>A0A9P8EZL2_AURME</name>
<dbReference type="AlphaFoldDB" id="A0A9P8EZL2"/>
<evidence type="ECO:0000313" key="3">
    <source>
        <dbReference type="Proteomes" id="UP000779574"/>
    </source>
</evidence>
<keyword evidence="1" id="KW-1133">Transmembrane helix</keyword>
<evidence type="ECO:0000313" key="2">
    <source>
        <dbReference type="EMBL" id="KAG9701360.1"/>
    </source>
</evidence>